<dbReference type="PANTHER" id="PTHR43581:SF4">
    <property type="entry name" value="ATP_GTP PHOSPHATASE"/>
    <property type="match status" value="1"/>
</dbReference>
<name>A0A1F5DMA5_9BACT</name>
<gene>
    <name evidence="3" type="ORF">A2V71_04420</name>
</gene>
<organism evidence="3 4">
    <name type="scientific">Candidatus Berkelbacteria bacterium RBG_13_40_8</name>
    <dbReference type="NCBI Taxonomy" id="1797467"/>
    <lineage>
        <taxon>Bacteria</taxon>
        <taxon>Candidatus Berkelbacteria</taxon>
    </lineage>
</organism>
<evidence type="ECO:0000256" key="1">
    <source>
        <dbReference type="SAM" id="MobiDB-lite"/>
    </source>
</evidence>
<reference evidence="3 4" key="1">
    <citation type="journal article" date="2016" name="Nat. Commun.">
        <title>Thousands of microbial genomes shed light on interconnected biogeochemical processes in an aquifer system.</title>
        <authorList>
            <person name="Anantharaman K."/>
            <person name="Brown C.T."/>
            <person name="Hug L.A."/>
            <person name="Sharon I."/>
            <person name="Castelle C.J."/>
            <person name="Probst A.J."/>
            <person name="Thomas B.C."/>
            <person name="Singh A."/>
            <person name="Wilkins M.J."/>
            <person name="Karaoz U."/>
            <person name="Brodie E.L."/>
            <person name="Williams K.H."/>
            <person name="Hubbard S.S."/>
            <person name="Banfield J.F."/>
        </authorList>
    </citation>
    <scope>NUCLEOTIDE SEQUENCE [LARGE SCALE GENOMIC DNA]</scope>
</reference>
<evidence type="ECO:0000259" key="2">
    <source>
        <dbReference type="Pfam" id="PF13175"/>
    </source>
</evidence>
<dbReference type="Pfam" id="PF13175">
    <property type="entry name" value="AAA_15"/>
    <property type="match status" value="1"/>
</dbReference>
<dbReference type="PANTHER" id="PTHR43581">
    <property type="entry name" value="ATP/GTP PHOSPHATASE"/>
    <property type="match status" value="1"/>
</dbReference>
<feature type="region of interest" description="Disordered" evidence="1">
    <location>
        <begin position="96"/>
        <end position="127"/>
    </location>
</feature>
<dbReference type="InterPro" id="IPR051396">
    <property type="entry name" value="Bact_Antivir_Def_Nuclease"/>
</dbReference>
<evidence type="ECO:0000313" key="4">
    <source>
        <dbReference type="Proteomes" id="UP000178764"/>
    </source>
</evidence>
<feature type="domain" description="Endonuclease GajA/Old nuclease/RecF-like AAA" evidence="2">
    <location>
        <begin position="1"/>
        <end position="381"/>
    </location>
</feature>
<accession>A0A1F5DMA5</accession>
<dbReference type="CDD" id="cd00188">
    <property type="entry name" value="TOPRIM"/>
    <property type="match status" value="1"/>
</dbReference>
<comment type="caution">
    <text evidence="3">The sequence shown here is derived from an EMBL/GenBank/DDBJ whole genome shotgun (WGS) entry which is preliminary data.</text>
</comment>
<dbReference type="Proteomes" id="UP000178764">
    <property type="component" value="Unassembled WGS sequence"/>
</dbReference>
<dbReference type="Gene3D" id="3.40.50.300">
    <property type="entry name" value="P-loop containing nucleotide triphosphate hydrolases"/>
    <property type="match status" value="1"/>
</dbReference>
<dbReference type="InterPro" id="IPR041685">
    <property type="entry name" value="AAA_GajA/Old/RecF-like"/>
</dbReference>
<feature type="compositionally biased region" description="Low complexity" evidence="1">
    <location>
        <begin position="102"/>
        <end position="121"/>
    </location>
</feature>
<evidence type="ECO:0000313" key="3">
    <source>
        <dbReference type="EMBL" id="OGD56170.1"/>
    </source>
</evidence>
<proteinExistence type="predicted"/>
<protein>
    <recommendedName>
        <fullName evidence="2">Endonuclease GajA/Old nuclease/RecF-like AAA domain-containing protein</fullName>
    </recommendedName>
</protein>
<dbReference type="AlphaFoldDB" id="A0A1F5DMA5"/>
<dbReference type="Gene3D" id="3.40.1360.10">
    <property type="match status" value="1"/>
</dbReference>
<sequence length="599" mass="68299">MKYKRFHIEKYKALVNSDLTVISKPVPIIGVNESGKSSALEAIAHFDLRNDNFITGKGWKFLNRYKPEDNEFCVSADIEITQSELEEIINKHIPVDEPPAEQPAAETPPEQPAENPETQPQPEAPKENFDDLRSIITSANTIKIARHFNSRDDTKTYSINGITRDEVQSVIKDIIEKLPRLYYFDNFLENPLPDTIPFSDNYISGQTDILENEQQAMIEGAFSSIEISLRDFINTKDEDTRATWVDRVNDNVTKRVIADWQKMNFQAGKLDISNFSDIEIEFKLSEDKKAIQIKIKEQFKNKDGKTYPPITMGLSERSLGFRWFFNFSMRKCFAAVHEQEFIYLFDEPGSYLHNSAQTVLLDAIINLAEQHPVIYSTHCEFLLDPDKININDIRVVQKEEHSIKLIPLSNASTKKHEGALSTLNNALKMRIPLETVMNKKVIVTEGITDFYFWKHLIDVVFLPGSGAGNNRYLISIAIGSSKKYIALFDGDEAGNNAIDQYKKHFGEPESQNWKSYLNSDEKTVRLEDLLSDADKLRLQQISGQEDIKQAITGLFFAKKHKEFWEGIDSATKANVQKSISMIATHLSITNTGLRHGFTV</sequence>
<dbReference type="InterPro" id="IPR027417">
    <property type="entry name" value="P-loop_NTPase"/>
</dbReference>
<dbReference type="SUPFAM" id="SSF52540">
    <property type="entry name" value="P-loop containing nucleoside triphosphate hydrolases"/>
    <property type="match status" value="1"/>
</dbReference>
<dbReference type="EMBL" id="MEZT01000026">
    <property type="protein sequence ID" value="OGD56170.1"/>
    <property type="molecule type" value="Genomic_DNA"/>
</dbReference>